<evidence type="ECO:0000313" key="1">
    <source>
        <dbReference type="Ensembl" id="ENSCINP00000031223.1"/>
    </source>
</evidence>
<name>H2XNJ0_CIOIN</name>
<keyword evidence="2" id="KW-1185">Reference proteome</keyword>
<dbReference type="Ensembl" id="ENSCINT00000034071.1">
    <property type="protein sequence ID" value="ENSCINP00000031223.1"/>
    <property type="gene ID" value="ENSCING00000024781.1"/>
</dbReference>
<dbReference type="InParanoid" id="H2XNJ0"/>
<proteinExistence type="predicted"/>
<reference evidence="2" key="1">
    <citation type="journal article" date="2002" name="Science">
        <title>The draft genome of Ciona intestinalis: insights into chordate and vertebrate origins.</title>
        <authorList>
            <person name="Dehal P."/>
            <person name="Satou Y."/>
            <person name="Campbell R.K."/>
            <person name="Chapman J."/>
            <person name="Degnan B."/>
            <person name="De Tomaso A."/>
            <person name="Davidson B."/>
            <person name="Di Gregorio A."/>
            <person name="Gelpke M."/>
            <person name="Goodstein D.M."/>
            <person name="Harafuji N."/>
            <person name="Hastings K.E."/>
            <person name="Ho I."/>
            <person name="Hotta K."/>
            <person name="Huang W."/>
            <person name="Kawashima T."/>
            <person name="Lemaire P."/>
            <person name="Martinez D."/>
            <person name="Meinertzhagen I.A."/>
            <person name="Necula S."/>
            <person name="Nonaka M."/>
            <person name="Putnam N."/>
            <person name="Rash S."/>
            <person name="Saiga H."/>
            <person name="Satake M."/>
            <person name="Terry A."/>
            <person name="Yamada L."/>
            <person name="Wang H.G."/>
            <person name="Awazu S."/>
            <person name="Azumi K."/>
            <person name="Boore J."/>
            <person name="Branno M."/>
            <person name="Chin-Bow S."/>
            <person name="DeSantis R."/>
            <person name="Doyle S."/>
            <person name="Francino P."/>
            <person name="Keys D.N."/>
            <person name="Haga S."/>
            <person name="Hayashi H."/>
            <person name="Hino K."/>
            <person name="Imai K.S."/>
            <person name="Inaba K."/>
            <person name="Kano S."/>
            <person name="Kobayashi K."/>
            <person name="Kobayashi M."/>
            <person name="Lee B.I."/>
            <person name="Makabe K.W."/>
            <person name="Manohar C."/>
            <person name="Matassi G."/>
            <person name="Medina M."/>
            <person name="Mochizuki Y."/>
            <person name="Mount S."/>
            <person name="Morishita T."/>
            <person name="Miura S."/>
            <person name="Nakayama A."/>
            <person name="Nishizaka S."/>
            <person name="Nomoto H."/>
            <person name="Ohta F."/>
            <person name="Oishi K."/>
            <person name="Rigoutsos I."/>
            <person name="Sano M."/>
            <person name="Sasaki A."/>
            <person name="Sasakura Y."/>
            <person name="Shoguchi E."/>
            <person name="Shin-i T."/>
            <person name="Spagnuolo A."/>
            <person name="Stainier D."/>
            <person name="Suzuki M.M."/>
            <person name="Tassy O."/>
            <person name="Takatori N."/>
            <person name="Tokuoka M."/>
            <person name="Yagi K."/>
            <person name="Yoshizaki F."/>
            <person name="Wada S."/>
            <person name="Zhang C."/>
            <person name="Hyatt P.D."/>
            <person name="Larimer F."/>
            <person name="Detter C."/>
            <person name="Doggett N."/>
            <person name="Glavina T."/>
            <person name="Hawkins T."/>
            <person name="Richardson P."/>
            <person name="Lucas S."/>
            <person name="Kohara Y."/>
            <person name="Levine M."/>
            <person name="Satoh N."/>
            <person name="Rokhsar D.S."/>
        </authorList>
    </citation>
    <scope>NUCLEOTIDE SEQUENCE [LARGE SCALE GENOMIC DNA]</scope>
</reference>
<reference evidence="1" key="2">
    <citation type="submission" date="2025-08" db="UniProtKB">
        <authorList>
            <consortium name="Ensembl"/>
        </authorList>
    </citation>
    <scope>IDENTIFICATION</scope>
</reference>
<organism evidence="1 2">
    <name type="scientific">Ciona intestinalis</name>
    <name type="common">Transparent sea squirt</name>
    <name type="synonym">Ascidia intestinalis</name>
    <dbReference type="NCBI Taxonomy" id="7719"/>
    <lineage>
        <taxon>Eukaryota</taxon>
        <taxon>Metazoa</taxon>
        <taxon>Chordata</taxon>
        <taxon>Tunicata</taxon>
        <taxon>Ascidiacea</taxon>
        <taxon>Phlebobranchia</taxon>
        <taxon>Cionidae</taxon>
        <taxon>Ciona</taxon>
    </lineage>
</organism>
<dbReference type="AlphaFoldDB" id="H2XNJ0"/>
<sequence>MCLKESNNTNPINNYNREELFITEMQ</sequence>
<dbReference type="HOGENOM" id="CLU_3417200_0_0_1"/>
<evidence type="ECO:0000313" key="2">
    <source>
        <dbReference type="Proteomes" id="UP000008144"/>
    </source>
</evidence>
<dbReference type="Proteomes" id="UP000008144">
    <property type="component" value="Unassembled WGS sequence"/>
</dbReference>
<protein>
    <submittedName>
        <fullName evidence="1">Uncharacterized protein</fullName>
    </submittedName>
</protein>
<accession>H2XNJ0</accession>
<reference evidence="1" key="3">
    <citation type="submission" date="2025-09" db="UniProtKB">
        <authorList>
            <consortium name="Ensembl"/>
        </authorList>
    </citation>
    <scope>IDENTIFICATION</scope>
</reference>